<dbReference type="Proteomes" id="UP000004816">
    <property type="component" value="Unassembled WGS sequence"/>
</dbReference>
<feature type="transmembrane region" description="Helical" evidence="1">
    <location>
        <begin position="84"/>
        <end position="105"/>
    </location>
</feature>
<accession>E5XMB3</accession>
<evidence type="ECO:0000313" key="2">
    <source>
        <dbReference type="EMBL" id="EFV14492.1"/>
    </source>
</evidence>
<evidence type="ECO:0000256" key="1">
    <source>
        <dbReference type="SAM" id="Phobius"/>
    </source>
</evidence>
<proteinExistence type="predicted"/>
<keyword evidence="1" id="KW-0812">Transmembrane</keyword>
<feature type="transmembrane region" description="Helical" evidence="1">
    <location>
        <begin position="112"/>
        <end position="131"/>
    </location>
</feature>
<keyword evidence="1" id="KW-0472">Membrane</keyword>
<evidence type="ECO:0000313" key="3">
    <source>
        <dbReference type="Proteomes" id="UP000004816"/>
    </source>
</evidence>
<protein>
    <recommendedName>
        <fullName evidence="4">Transmembrane protein</fullName>
    </recommendedName>
</protein>
<reference evidence="2 3" key="1">
    <citation type="journal article" date="2011" name="Stand. Genomic Sci.">
        <title>High quality draft genome sequence of Segniliparus rugosus CDC 945(T)= (ATCC BAA-974(T)).</title>
        <authorList>
            <person name="Earl A.M."/>
            <person name="Desjardins C.A."/>
            <person name="Fitzgerald M.G."/>
            <person name="Arachchi H.M."/>
            <person name="Zeng Q."/>
            <person name="Mehta T."/>
            <person name="Griggs A."/>
            <person name="Birren B.W."/>
            <person name="Toney N.C."/>
            <person name="Carr J."/>
            <person name="Posey J."/>
            <person name="Butler W.R."/>
        </authorList>
    </citation>
    <scope>NUCLEOTIDE SEQUENCE [LARGE SCALE GENOMIC DNA]</scope>
    <source>
        <strain evidence="3">ATCC BAA-974 / DSM 45345 / CCUG 50838 / CIP 108380 / JCM 13579 / CDC 945</strain>
    </source>
</reference>
<keyword evidence="3" id="KW-1185">Reference proteome</keyword>
<name>E5XMB3_SEGRC</name>
<dbReference type="EMBL" id="ACZI02000003">
    <property type="protein sequence ID" value="EFV14492.1"/>
    <property type="molecule type" value="Genomic_DNA"/>
</dbReference>
<organism evidence="2 3">
    <name type="scientific">Segniliparus rugosus (strain ATCC BAA-974 / DSM 45345 / CCUG 50838 / CIP 108380 / JCM 13579 / CDC 945)</name>
    <dbReference type="NCBI Taxonomy" id="679197"/>
    <lineage>
        <taxon>Bacteria</taxon>
        <taxon>Bacillati</taxon>
        <taxon>Actinomycetota</taxon>
        <taxon>Actinomycetes</taxon>
        <taxon>Mycobacteriales</taxon>
        <taxon>Segniliparaceae</taxon>
        <taxon>Segniliparus</taxon>
    </lineage>
</organism>
<dbReference type="AlphaFoldDB" id="E5XMB3"/>
<feature type="transmembrane region" description="Helical" evidence="1">
    <location>
        <begin position="35"/>
        <end position="57"/>
    </location>
</feature>
<evidence type="ECO:0008006" key="4">
    <source>
        <dbReference type="Google" id="ProtNLM"/>
    </source>
</evidence>
<sequence>MTPEEREPLPDALEELRSELRASERRILAEIQPSVRLFVVAVSVFLLVADLLVVPFVGANGAHALGRELVAGTWPQQIGQVSKIARIFTFFVVADLVVSALALVLRRWGAAFLAAAVSCVASAFGVLALWHSQTSQASHGPHAGAQAGLLLAVLLVVAIAFNWVRLAAPRLDG</sequence>
<comment type="caution">
    <text evidence="2">The sequence shown here is derived from an EMBL/GenBank/DDBJ whole genome shotgun (WGS) entry which is preliminary data.</text>
</comment>
<dbReference type="STRING" id="679197.HMPREF9336_00633"/>
<feature type="transmembrane region" description="Helical" evidence="1">
    <location>
        <begin position="143"/>
        <end position="164"/>
    </location>
</feature>
<dbReference type="HOGENOM" id="CLU_094889_1_1_11"/>
<keyword evidence="1" id="KW-1133">Transmembrane helix</keyword>
<dbReference type="RefSeq" id="WP_007467741.1">
    <property type="nucleotide sequence ID" value="NZ_KI391954.1"/>
</dbReference>
<gene>
    <name evidence="2" type="ORF">HMPREF9336_00633</name>
</gene>